<keyword evidence="2" id="KW-0882">Thioester bond</keyword>
<organism evidence="5 6">
    <name type="scientific">Lymnaea stagnalis</name>
    <name type="common">Great pond snail</name>
    <name type="synonym">Helix stagnalis</name>
    <dbReference type="NCBI Taxonomy" id="6523"/>
    <lineage>
        <taxon>Eukaryota</taxon>
        <taxon>Metazoa</taxon>
        <taxon>Spiralia</taxon>
        <taxon>Lophotrochozoa</taxon>
        <taxon>Mollusca</taxon>
        <taxon>Gastropoda</taxon>
        <taxon>Heterobranchia</taxon>
        <taxon>Euthyneura</taxon>
        <taxon>Panpulmonata</taxon>
        <taxon>Hygrophila</taxon>
        <taxon>Lymnaeoidea</taxon>
        <taxon>Lymnaeidae</taxon>
        <taxon>Lymnaea</taxon>
    </lineage>
</organism>
<dbReference type="InterPro" id="IPR011625">
    <property type="entry name" value="A2M_N_BRD"/>
</dbReference>
<feature type="signal peptide" evidence="3">
    <location>
        <begin position="1"/>
        <end position="19"/>
    </location>
</feature>
<feature type="domain" description="Alpha-2-macroglobulin bait region" evidence="4">
    <location>
        <begin position="474"/>
        <end position="609"/>
    </location>
</feature>
<evidence type="ECO:0000313" key="5">
    <source>
        <dbReference type="EMBL" id="CAL1532264.1"/>
    </source>
</evidence>
<dbReference type="InterPro" id="IPR041555">
    <property type="entry name" value="MG3"/>
</dbReference>
<dbReference type="Gene3D" id="2.60.40.1940">
    <property type="match status" value="1"/>
</dbReference>
<dbReference type="PANTHER" id="PTHR11412:SF136">
    <property type="entry name" value="CD109 ANTIGEN"/>
    <property type="match status" value="1"/>
</dbReference>
<protein>
    <recommendedName>
        <fullName evidence="4">Alpha-2-macroglobulin bait region domain-containing protein</fullName>
    </recommendedName>
</protein>
<dbReference type="InterPro" id="IPR050473">
    <property type="entry name" value="A2M/Complement_sys"/>
</dbReference>
<reference evidence="5 6" key="1">
    <citation type="submission" date="2024-04" db="EMBL/GenBank/DDBJ databases">
        <authorList>
            <consortium name="Genoscope - CEA"/>
            <person name="William W."/>
        </authorList>
    </citation>
    <scope>NUCLEOTIDE SEQUENCE [LARGE SCALE GENOMIC DNA]</scope>
</reference>
<name>A0AAV2HEM9_LYMST</name>
<dbReference type="Pfam" id="PF07703">
    <property type="entry name" value="A2M_BRD"/>
    <property type="match status" value="1"/>
</dbReference>
<dbReference type="InterPro" id="IPR013783">
    <property type="entry name" value="Ig-like_fold"/>
</dbReference>
<dbReference type="InterPro" id="IPR002890">
    <property type="entry name" value="MG2"/>
</dbReference>
<dbReference type="SMART" id="SM01359">
    <property type="entry name" value="A2M_N_2"/>
    <property type="match status" value="1"/>
</dbReference>
<dbReference type="PANTHER" id="PTHR11412">
    <property type="entry name" value="MACROGLOBULIN / COMPLEMENT"/>
    <property type="match status" value="1"/>
</dbReference>
<dbReference type="Pfam" id="PF17791">
    <property type="entry name" value="MG3"/>
    <property type="match status" value="1"/>
</dbReference>
<dbReference type="GO" id="GO:0004866">
    <property type="term" value="F:endopeptidase inhibitor activity"/>
    <property type="evidence" value="ECO:0007669"/>
    <property type="project" value="InterPro"/>
</dbReference>
<evidence type="ECO:0000256" key="1">
    <source>
        <dbReference type="ARBA" id="ARBA00022729"/>
    </source>
</evidence>
<gene>
    <name evidence="5" type="ORF">GSLYS_00006343001</name>
</gene>
<evidence type="ECO:0000256" key="2">
    <source>
        <dbReference type="ARBA" id="ARBA00022966"/>
    </source>
</evidence>
<dbReference type="Gene3D" id="2.60.40.1930">
    <property type="match status" value="2"/>
</dbReference>
<evidence type="ECO:0000313" key="6">
    <source>
        <dbReference type="Proteomes" id="UP001497497"/>
    </source>
</evidence>
<proteinExistence type="predicted"/>
<dbReference type="Gene3D" id="2.60.40.10">
    <property type="entry name" value="Immunoglobulins"/>
    <property type="match status" value="1"/>
</dbReference>
<dbReference type="AlphaFoldDB" id="A0AAV2HEM9"/>
<dbReference type="Gene3D" id="6.20.50.160">
    <property type="match status" value="1"/>
</dbReference>
<dbReference type="EMBL" id="CAXITT010000112">
    <property type="protein sequence ID" value="CAL1532264.1"/>
    <property type="molecule type" value="Genomic_DNA"/>
</dbReference>
<sequence>MALFGLALFLLLAAETIDAQGSYFVTFPQRLIRGSNLDVTIDILQEGVTVPVEVALETIIYDYYYDYYDYYYNNYYYYYNTLQSISGNFSKGVTGKLSLPIDPNVECNECRISVRGQGALQFENSAYVYFYWETVNILIQTDKAIYRPSQTVQYRVLAVYPDLKLYTGKFNVEIRDPNNNKIKVLQGLQGSYAVVEGSLDLSDLPAFGTWSLSVSLETLRDTATQAFEVAAYDLPMFEVTVELPPYALLYDYVLTGKVKAMYTFGQPVSGIVELHAGYNVPLQPDACGGYGTQTTQISFEINGESSFTIAREDLERAAYIYDGSEVRVTAFVTEATTGVRLNGTSVIKFYQNQFQVWFLDTTPNVFKPGLPYTAFIRVSSPDRMPPPGSNNVISVYTYVEYTTKLPDQGLYAAYSFSGTYPLPGQNLTLPASGLLSVDINIPTNATSINIKVTFGSIVITKSVYKAYSKSANYIQLSLLDKNIKSGQFVRVKVEGTEPLLQLTYEVVSRSSVVNIGRIDGNGDKELTFTLKVTPSMAPTAYLVVYYDRNNDEIVADILAFTVDGLFDNKVSVAFSTNETKPGQKVNVVVTADAESQVHILAIDQSVLLLKAGNDITSDKVKNVLLNYNDVQAKRDSDSAWSYSAKTVTQLFNDIGFAVLSDLPLYNPEPGNKFHL</sequence>
<keyword evidence="1 3" id="KW-0732">Signal</keyword>
<dbReference type="Pfam" id="PF01835">
    <property type="entry name" value="MG2"/>
    <property type="match status" value="1"/>
</dbReference>
<comment type="caution">
    <text evidence="5">The sequence shown here is derived from an EMBL/GenBank/DDBJ whole genome shotgun (WGS) entry which is preliminary data.</text>
</comment>
<dbReference type="Proteomes" id="UP001497497">
    <property type="component" value="Unassembled WGS sequence"/>
</dbReference>
<evidence type="ECO:0000259" key="4">
    <source>
        <dbReference type="SMART" id="SM01359"/>
    </source>
</evidence>
<accession>A0AAV2HEM9</accession>
<keyword evidence="6" id="KW-1185">Reference proteome</keyword>
<evidence type="ECO:0000256" key="3">
    <source>
        <dbReference type="SAM" id="SignalP"/>
    </source>
</evidence>
<feature type="chain" id="PRO_5043909520" description="Alpha-2-macroglobulin bait region domain-containing protein" evidence="3">
    <location>
        <begin position="20"/>
        <end position="675"/>
    </location>
</feature>